<keyword evidence="3" id="KW-1185">Reference proteome</keyword>
<organism evidence="2 3">
    <name type="scientific">Metarhizium humberi</name>
    <dbReference type="NCBI Taxonomy" id="2596975"/>
    <lineage>
        <taxon>Eukaryota</taxon>
        <taxon>Fungi</taxon>
        <taxon>Dikarya</taxon>
        <taxon>Ascomycota</taxon>
        <taxon>Pezizomycotina</taxon>
        <taxon>Sordariomycetes</taxon>
        <taxon>Hypocreomycetidae</taxon>
        <taxon>Hypocreales</taxon>
        <taxon>Clavicipitaceae</taxon>
        <taxon>Metarhizium</taxon>
    </lineage>
</organism>
<dbReference type="AlphaFoldDB" id="A0A9P8S8W9"/>
<feature type="region of interest" description="Disordered" evidence="1">
    <location>
        <begin position="1"/>
        <end position="49"/>
    </location>
</feature>
<feature type="compositionally biased region" description="Polar residues" evidence="1">
    <location>
        <begin position="33"/>
        <end position="44"/>
    </location>
</feature>
<dbReference type="Proteomes" id="UP000764110">
    <property type="component" value="Unassembled WGS sequence"/>
</dbReference>
<proteinExistence type="predicted"/>
<dbReference type="EMBL" id="JACEFI010000006">
    <property type="protein sequence ID" value="KAH0597739.1"/>
    <property type="molecule type" value="Genomic_DNA"/>
</dbReference>
<reference evidence="2 3" key="1">
    <citation type="submission" date="2020-07" db="EMBL/GenBank/DDBJ databases">
        <title>Metarhizium humberi genome.</title>
        <authorList>
            <person name="Lysoe E."/>
        </authorList>
    </citation>
    <scope>NUCLEOTIDE SEQUENCE [LARGE SCALE GENOMIC DNA]</scope>
    <source>
        <strain evidence="2 3">ESALQ1638</strain>
    </source>
</reference>
<evidence type="ECO:0000313" key="2">
    <source>
        <dbReference type="EMBL" id="KAH0597739.1"/>
    </source>
</evidence>
<protein>
    <submittedName>
        <fullName evidence="2">Uncharacterized protein</fullName>
    </submittedName>
</protein>
<gene>
    <name evidence="2" type="ORF">MHUMG1_04110</name>
</gene>
<accession>A0A9P8S8W9</accession>
<evidence type="ECO:0000256" key="1">
    <source>
        <dbReference type="SAM" id="MobiDB-lite"/>
    </source>
</evidence>
<sequence length="159" mass="17714">MFAEHREMWGGGGKGGERGRPVLAASKRASDRTMGNSQEGSLNSGHPWHDSETKIEEAMAKLPKQAPSNGFWGPGPGPGLSLALWAFNRNMKRPVQVTPGIDGSHSASRRLWPWDPHTARVVEYGSPNIDRLHRHWHRTVDMRIPLCSSMPMYKHPSCD</sequence>
<evidence type="ECO:0000313" key="3">
    <source>
        <dbReference type="Proteomes" id="UP000764110"/>
    </source>
</evidence>
<comment type="caution">
    <text evidence="2">The sequence shown here is derived from an EMBL/GenBank/DDBJ whole genome shotgun (WGS) entry which is preliminary data.</text>
</comment>
<name>A0A9P8S8W9_9HYPO</name>